<dbReference type="PANTHER" id="PTHR10954:SF18">
    <property type="entry name" value="RIBONUCLEASE HII"/>
    <property type="match status" value="1"/>
</dbReference>
<dbReference type="InterPro" id="IPR022898">
    <property type="entry name" value="RNase_HII"/>
</dbReference>
<comment type="cofactor">
    <cofactor evidence="2">
        <name>Mn(2+)</name>
        <dbReference type="ChEBI" id="CHEBI:29035"/>
    </cofactor>
</comment>
<comment type="cofactor">
    <cofactor evidence="3">
        <name>Mg(2+)</name>
        <dbReference type="ChEBI" id="CHEBI:18420"/>
    </cofactor>
</comment>
<dbReference type="InterPro" id="IPR024567">
    <property type="entry name" value="RNase_HII/HIII_dom"/>
</dbReference>
<name>A0A3B0RIC0_9ZZZZ</name>
<dbReference type="Pfam" id="PF01351">
    <property type="entry name" value="RNase_HII"/>
    <property type="match status" value="1"/>
</dbReference>
<dbReference type="EMBL" id="UOEE01000132">
    <property type="protein sequence ID" value="VAV91759.1"/>
    <property type="molecule type" value="Genomic_DNA"/>
</dbReference>
<dbReference type="InterPro" id="IPR001352">
    <property type="entry name" value="RNase_HII/HIII"/>
</dbReference>
<dbReference type="GO" id="GO:0004523">
    <property type="term" value="F:RNA-DNA hybrid ribonuclease activity"/>
    <property type="evidence" value="ECO:0007669"/>
    <property type="project" value="UniProtKB-EC"/>
</dbReference>
<accession>A0A3B0RIC0</accession>
<keyword evidence="13" id="KW-0464">Manganese</keyword>
<gene>
    <name evidence="15" type="ORF">MNBD_ALPHA06-1065</name>
</gene>
<dbReference type="AlphaFoldDB" id="A0A3B0RIC0"/>
<comment type="catalytic activity">
    <reaction evidence="1">
        <text>Endonucleolytic cleavage to 5'-phosphomonoester.</text>
        <dbReference type="EC" id="3.1.26.4"/>
    </reaction>
</comment>
<dbReference type="GO" id="GO:0043137">
    <property type="term" value="P:DNA replication, removal of RNA primer"/>
    <property type="evidence" value="ECO:0007669"/>
    <property type="project" value="TreeGrafter"/>
</dbReference>
<dbReference type="CDD" id="cd07182">
    <property type="entry name" value="RNase_HII_bacteria_HII_like"/>
    <property type="match status" value="1"/>
</dbReference>
<proteinExistence type="inferred from homology"/>
<evidence type="ECO:0000256" key="2">
    <source>
        <dbReference type="ARBA" id="ARBA00001936"/>
    </source>
</evidence>
<dbReference type="InterPro" id="IPR036397">
    <property type="entry name" value="RNaseH_sf"/>
</dbReference>
<reference evidence="15" key="1">
    <citation type="submission" date="2018-06" db="EMBL/GenBank/DDBJ databases">
        <authorList>
            <person name="Zhirakovskaya E."/>
        </authorList>
    </citation>
    <scope>NUCLEOTIDE SEQUENCE</scope>
</reference>
<dbReference type="GO" id="GO:0005737">
    <property type="term" value="C:cytoplasm"/>
    <property type="evidence" value="ECO:0007669"/>
    <property type="project" value="UniProtKB-SubCell"/>
</dbReference>
<evidence type="ECO:0000256" key="1">
    <source>
        <dbReference type="ARBA" id="ARBA00000077"/>
    </source>
</evidence>
<keyword evidence="10" id="KW-0479">Metal-binding</keyword>
<protein>
    <recommendedName>
        <fullName evidence="7">Ribonuclease HII</fullName>
        <ecNumber evidence="6">3.1.26.4</ecNumber>
    </recommendedName>
</protein>
<evidence type="ECO:0000256" key="3">
    <source>
        <dbReference type="ARBA" id="ARBA00001946"/>
    </source>
</evidence>
<evidence type="ECO:0000256" key="6">
    <source>
        <dbReference type="ARBA" id="ARBA00012180"/>
    </source>
</evidence>
<dbReference type="PANTHER" id="PTHR10954">
    <property type="entry name" value="RIBONUCLEASE H2 SUBUNIT A"/>
    <property type="match status" value="1"/>
</dbReference>
<evidence type="ECO:0000256" key="13">
    <source>
        <dbReference type="ARBA" id="ARBA00023211"/>
    </source>
</evidence>
<keyword evidence="12 15" id="KW-0378">Hydrolase</keyword>
<evidence type="ECO:0000256" key="7">
    <source>
        <dbReference type="ARBA" id="ARBA00019179"/>
    </source>
</evidence>
<dbReference type="GO" id="GO:0003723">
    <property type="term" value="F:RNA binding"/>
    <property type="evidence" value="ECO:0007669"/>
    <property type="project" value="InterPro"/>
</dbReference>
<evidence type="ECO:0000256" key="11">
    <source>
        <dbReference type="ARBA" id="ARBA00022759"/>
    </source>
</evidence>
<evidence type="ECO:0000259" key="14">
    <source>
        <dbReference type="PROSITE" id="PS51975"/>
    </source>
</evidence>
<evidence type="ECO:0000256" key="9">
    <source>
        <dbReference type="ARBA" id="ARBA00022722"/>
    </source>
</evidence>
<dbReference type="HAMAP" id="MF_00052_B">
    <property type="entry name" value="RNase_HII_B"/>
    <property type="match status" value="1"/>
</dbReference>
<keyword evidence="9" id="KW-0540">Nuclease</keyword>
<dbReference type="InterPro" id="IPR012337">
    <property type="entry name" value="RNaseH-like_sf"/>
</dbReference>
<comment type="subcellular location">
    <subcellularLocation>
        <location evidence="4">Cytoplasm</location>
    </subcellularLocation>
</comment>
<dbReference type="Gene3D" id="3.30.420.10">
    <property type="entry name" value="Ribonuclease H-like superfamily/Ribonuclease H"/>
    <property type="match status" value="1"/>
</dbReference>
<dbReference type="GO" id="GO:0046872">
    <property type="term" value="F:metal ion binding"/>
    <property type="evidence" value="ECO:0007669"/>
    <property type="project" value="UniProtKB-KW"/>
</dbReference>
<keyword evidence="11" id="KW-0255">Endonuclease</keyword>
<dbReference type="GO" id="GO:0006298">
    <property type="term" value="P:mismatch repair"/>
    <property type="evidence" value="ECO:0007669"/>
    <property type="project" value="TreeGrafter"/>
</dbReference>
<keyword evidence="8" id="KW-0963">Cytoplasm</keyword>
<dbReference type="NCBIfam" id="NF000595">
    <property type="entry name" value="PRK00015.1-3"/>
    <property type="match status" value="1"/>
</dbReference>
<evidence type="ECO:0000256" key="10">
    <source>
        <dbReference type="ARBA" id="ARBA00022723"/>
    </source>
</evidence>
<evidence type="ECO:0000256" key="5">
    <source>
        <dbReference type="ARBA" id="ARBA00007383"/>
    </source>
</evidence>
<dbReference type="SUPFAM" id="SSF53098">
    <property type="entry name" value="Ribonuclease H-like"/>
    <property type="match status" value="1"/>
</dbReference>
<evidence type="ECO:0000256" key="4">
    <source>
        <dbReference type="ARBA" id="ARBA00004496"/>
    </source>
</evidence>
<feature type="domain" description="RNase H type-2" evidence="14">
    <location>
        <begin position="3"/>
        <end position="192"/>
    </location>
</feature>
<dbReference type="PROSITE" id="PS51975">
    <property type="entry name" value="RNASE_H_2"/>
    <property type="match status" value="1"/>
</dbReference>
<comment type="similarity">
    <text evidence="5">Belongs to the RNase HII family.</text>
</comment>
<dbReference type="GO" id="GO:0032299">
    <property type="term" value="C:ribonuclease H2 complex"/>
    <property type="evidence" value="ECO:0007669"/>
    <property type="project" value="TreeGrafter"/>
</dbReference>
<evidence type="ECO:0000256" key="8">
    <source>
        <dbReference type="ARBA" id="ARBA00022490"/>
    </source>
</evidence>
<dbReference type="EC" id="3.1.26.4" evidence="6"/>
<evidence type="ECO:0000256" key="12">
    <source>
        <dbReference type="ARBA" id="ARBA00022801"/>
    </source>
</evidence>
<evidence type="ECO:0000313" key="15">
    <source>
        <dbReference type="EMBL" id="VAV91759.1"/>
    </source>
</evidence>
<sequence>MTDLICGIDEAGRGPGAGPVVAAAVILPAGFDCAGLDDSKKLTEKTREALYTRIIQQTAWGIGMAEPQEIDAINILHATMRAMERAVLHLPNPPAMALIDGNRVPAKLSCNGRAIIGGDGLEPAISAASILAKVTRDRLMMAADLRYPVYGFAQHKGYLTKVHKQALLVHGPCPIHRFSYAPIREAARRCSAATV</sequence>
<organism evidence="15">
    <name type="scientific">hydrothermal vent metagenome</name>
    <dbReference type="NCBI Taxonomy" id="652676"/>
    <lineage>
        <taxon>unclassified sequences</taxon>
        <taxon>metagenomes</taxon>
        <taxon>ecological metagenomes</taxon>
    </lineage>
</organism>